<feature type="domain" description="Spermatogenesis-associated protein 20-like TRX" evidence="1">
    <location>
        <begin position="2"/>
        <end position="163"/>
    </location>
</feature>
<dbReference type="Gene3D" id="1.50.10.20">
    <property type="match status" value="1"/>
</dbReference>
<dbReference type="AlphaFoldDB" id="A0A2S8FH92"/>
<dbReference type="GO" id="GO:0005975">
    <property type="term" value="P:carbohydrate metabolic process"/>
    <property type="evidence" value="ECO:0007669"/>
    <property type="project" value="InterPro"/>
</dbReference>
<dbReference type="EMBL" id="PUIB01000019">
    <property type="protein sequence ID" value="PQO31523.1"/>
    <property type="molecule type" value="Genomic_DNA"/>
</dbReference>
<dbReference type="Gene3D" id="3.40.30.10">
    <property type="entry name" value="Glutaredoxin"/>
    <property type="match status" value="1"/>
</dbReference>
<evidence type="ECO:0000313" key="3">
    <source>
        <dbReference type="Proteomes" id="UP000239388"/>
    </source>
</evidence>
<dbReference type="SUPFAM" id="SSF48208">
    <property type="entry name" value="Six-hairpin glycosidases"/>
    <property type="match status" value="1"/>
</dbReference>
<dbReference type="CDD" id="cd02955">
    <property type="entry name" value="SSP411"/>
    <property type="match status" value="1"/>
</dbReference>
<dbReference type="InterPro" id="IPR036249">
    <property type="entry name" value="Thioredoxin-like_sf"/>
</dbReference>
<reference evidence="2 3" key="1">
    <citation type="submission" date="2018-02" db="EMBL/GenBank/DDBJ databases">
        <title>Comparative genomes isolates from brazilian mangrove.</title>
        <authorList>
            <person name="Araujo J.E."/>
            <person name="Taketani R.G."/>
            <person name="Silva M.C.P."/>
            <person name="Loureco M.V."/>
            <person name="Andreote F.D."/>
        </authorList>
    </citation>
    <scope>NUCLEOTIDE SEQUENCE [LARGE SCALE GENOMIC DNA]</scope>
    <source>
        <strain evidence="2 3">NAP PRIS-MGV</strain>
    </source>
</reference>
<protein>
    <submittedName>
        <fullName evidence="2">Thioredoxin domain-containing protein</fullName>
    </submittedName>
</protein>
<dbReference type="Proteomes" id="UP000239388">
    <property type="component" value="Unassembled WGS sequence"/>
</dbReference>
<evidence type="ECO:0000259" key="1">
    <source>
        <dbReference type="Pfam" id="PF03190"/>
    </source>
</evidence>
<dbReference type="OrthoDB" id="9762614at2"/>
<dbReference type="PANTHER" id="PTHR42899">
    <property type="entry name" value="SPERMATOGENESIS-ASSOCIATED PROTEIN 20"/>
    <property type="match status" value="1"/>
</dbReference>
<dbReference type="RefSeq" id="WP_105356528.1">
    <property type="nucleotide sequence ID" value="NZ_PUIB01000019.1"/>
</dbReference>
<dbReference type="InterPro" id="IPR008928">
    <property type="entry name" value="6-hairpin_glycosidase_sf"/>
</dbReference>
<dbReference type="Pfam" id="PF03190">
    <property type="entry name" value="Thioredox_DsbH"/>
    <property type="match status" value="1"/>
</dbReference>
<name>A0A2S8FH92_9BACT</name>
<organism evidence="2 3">
    <name type="scientific">Blastopirellula marina</name>
    <dbReference type="NCBI Taxonomy" id="124"/>
    <lineage>
        <taxon>Bacteria</taxon>
        <taxon>Pseudomonadati</taxon>
        <taxon>Planctomycetota</taxon>
        <taxon>Planctomycetia</taxon>
        <taxon>Pirellulales</taxon>
        <taxon>Pirellulaceae</taxon>
        <taxon>Blastopirellula</taxon>
    </lineage>
</organism>
<accession>A0A2S8FH92</accession>
<evidence type="ECO:0000313" key="2">
    <source>
        <dbReference type="EMBL" id="PQO31523.1"/>
    </source>
</evidence>
<dbReference type="SUPFAM" id="SSF52833">
    <property type="entry name" value="Thioredoxin-like"/>
    <property type="match status" value="1"/>
</dbReference>
<comment type="caution">
    <text evidence="2">The sequence shown here is derived from an EMBL/GenBank/DDBJ whole genome shotgun (WGS) entry which is preliminary data.</text>
</comment>
<dbReference type="PIRSF" id="PIRSF006402">
    <property type="entry name" value="UCP006402_thioredoxin"/>
    <property type="match status" value="1"/>
</dbReference>
<sequence length="680" mass="76252">MPNRLEHESSPYLLQHANNPVDWFPWGEEALEVARDQQKPIFLSIGYSACHWCHVMEHESFESQEIADYLNAHFVCIKVDREERPDLDQIYMNAVQLLTGHGGWPMSVFLTPELKPFFGGTYWPPTASRGMPGFDQVLRAVIDAWTNRREMAQQQSEILTERLQSIGAGAAESTEIPPGRIGMAVRQMEQSFDERHGGFGQAPKFPHTMNVDLLLRNYVETRNEHSLKIVAITLDKMSRGGIYDHLGGGFARYSVDAKWLVPHFEKMLYDNALLVSNYVDAFRLTKFPRYAQVVRETCDYILRDMTDELGGFHSTEDADSEGEEGKFYVWEPHEIHQLLGDETIAQRFCYVYDVTESGNFEGHSILNLKQPLAQFAEELQTSEEELAEEMANGRQVLFNARYDRVRPGKDDKILASWNGLMIEALAKAGAALGEPRYLAAATQAAKFVLEKMTDANGRLLHTYRHGKAKLPAYLDDYSYLASAMFALYEATFDATWLDECHRLMQVAIEHFYDQEEGGFFYTADDHEALIARNKDFYDNSIPSGNGMAALVLAKLGKLIGDNELLRLAEATVVAGADVLQKHPLAAGQLLIAYDFLQNPGKQVVLAVESDDPSLPAIVGQLHSQYLPRTLLAVQVGDTQPSGLLQSLLEGKKPQAGEPTIYACENFQCQAPVSAASYLSS</sequence>
<dbReference type="PANTHER" id="PTHR42899:SF1">
    <property type="entry name" value="SPERMATOGENESIS-ASSOCIATED PROTEIN 20"/>
    <property type="match status" value="1"/>
</dbReference>
<gene>
    <name evidence="2" type="ORF">C5Y98_19055</name>
</gene>
<proteinExistence type="predicted"/>
<dbReference type="InterPro" id="IPR004879">
    <property type="entry name" value="Ssp411-like_TRX"/>
</dbReference>
<dbReference type="InterPro" id="IPR024705">
    <property type="entry name" value="Ssp411"/>
</dbReference>